<evidence type="ECO:0000259" key="2">
    <source>
        <dbReference type="Pfam" id="PF06634"/>
    </source>
</evidence>
<dbReference type="Proteomes" id="UP000509667">
    <property type="component" value="Chromosome"/>
</dbReference>
<proteinExistence type="predicted"/>
<dbReference type="EMBL" id="CP058910">
    <property type="protein sequence ID" value="QLH78352.1"/>
    <property type="molecule type" value="Genomic_DNA"/>
</dbReference>
<dbReference type="AlphaFoldDB" id="A0A7D5TMK4"/>
<dbReference type="Pfam" id="PF06634">
    <property type="entry name" value="DUF1156"/>
    <property type="match status" value="1"/>
</dbReference>
<feature type="domain" description="DUF1156" evidence="2">
    <location>
        <begin position="22"/>
        <end position="75"/>
    </location>
</feature>
<dbReference type="InterPro" id="IPR029063">
    <property type="entry name" value="SAM-dependent_MTases_sf"/>
</dbReference>
<dbReference type="InterPro" id="IPR009537">
    <property type="entry name" value="DUF1156"/>
</dbReference>
<feature type="compositionally biased region" description="Polar residues" evidence="1">
    <location>
        <begin position="653"/>
        <end position="663"/>
    </location>
</feature>
<keyword evidence="4" id="KW-1185">Reference proteome</keyword>
<reference evidence="3 4" key="1">
    <citation type="submission" date="2020-07" db="EMBL/GenBank/DDBJ databases">
        <title>Halosimplex pelagicum sp. nov. and Halosimplex rubrum sp. nov., isolated from salted brown alga Laminaria, and emended description of the genus Halosimplex.</title>
        <authorList>
            <person name="Cui H."/>
        </authorList>
    </citation>
    <scope>NUCLEOTIDE SEQUENCE [LARGE SCALE GENOMIC DNA]</scope>
    <source>
        <strain evidence="3 4">R27</strain>
    </source>
</reference>
<dbReference type="KEGG" id="hrr:HZS55_14065"/>
<dbReference type="OrthoDB" id="93530at2157"/>
<protein>
    <submittedName>
        <fullName evidence="3">DUF1156 domain-containing protein</fullName>
    </submittedName>
</protein>
<evidence type="ECO:0000256" key="1">
    <source>
        <dbReference type="SAM" id="MobiDB-lite"/>
    </source>
</evidence>
<dbReference type="SUPFAM" id="SSF53335">
    <property type="entry name" value="S-adenosyl-L-methionine-dependent methyltransferases"/>
    <property type="match status" value="1"/>
</dbReference>
<dbReference type="GeneID" id="56079010"/>
<feature type="region of interest" description="Disordered" evidence="1">
    <location>
        <begin position="101"/>
        <end position="129"/>
    </location>
</feature>
<sequence length="965" mass="108558">MTEEDNSERSEERKSVAIEGKLPLKAVGIENLKEANPQHMPPHRYLHPWFARRPTPGARLAVLASVLPADVEPDQLLNWMQIGPSEGTGGESIVDYVARKKSQEDERTGTLQDHYGYPRPFTRSPSKNQREEIHDLLLDQWEGELPTILDPTAGGGVIPFESLRYDLPTIANELNAVPSLILKTMNEYAPKVGSLKSDLNRWSDEIDKIASEQLKEYFPSKNDRQTPSHYACTYTVTCPDCGFEIPLVKKWWLQKQSATKGIAARPQLNHENKSIEYDCVRLPDDIEKSEFDPQKGPYSRSGADCLNCPVVLESDNIQEAFKEGEYRSTIYGVKYVSDSSSSGWRAPTKMDHDACKKASNRVDTDFALQSLLSTKRYDGDIHERALIYGVSEWRDAFTDRQLISHYQYLQAFRDVEEQIRQEHDEIEANAILTILSLISSKAIDRNTRFAPLDTGKGYPANAVGGKQFGLQWSFVDNNLCAGNQSWKDNFERVRDSYEEMVTYLEDIDNPDSTVLVGDAAELEIESESIQAVVIDPPYYDSIIYSEMSDIFYVWLKEYLGESFPEMFPDDLSNKEDEAVANVAEYDHIADGSKSKKDFAAGDYEDKMAEIFQELHRVLEPGGVMTVMFTHKESSAWDTLTKSLIRSGFTVTSTHPITSEMPQRTDTRGGGSADSTLLLTGRKPIDSSTSTGQRAPTLWSDVRADTRTVAKEAARDLLDSGLSLTKTDVIISAFGPTLKVYADAYPVVDDRDEEVPPRRALEEAREAVTRVLVEEYLEGEGLGDLDDITEWYILSWLVHESDTFHYDDGHQLGLGVGVDIDDIKRSTKIWGKKRGDIQLKTHEERVQDITLPPEERSNRTPVDPEALSYTIALDAVHAAMHVYEKQGEDVAIDWLKERNFDTDAGFKATLKALLQVLPKNSSEWEAARDLALGRTHDALGLEFTPTDFTAAAEDRLEQSELGDHES</sequence>
<name>A0A7D5TMK4_9EURY</name>
<gene>
    <name evidence="3" type="ORF">HZS55_14065</name>
</gene>
<dbReference type="RefSeq" id="WP_179908256.1">
    <property type="nucleotide sequence ID" value="NZ_CP058910.1"/>
</dbReference>
<evidence type="ECO:0000313" key="4">
    <source>
        <dbReference type="Proteomes" id="UP000509667"/>
    </source>
</evidence>
<dbReference type="REBASE" id="411662">
    <property type="entry name" value="M.HruR27ORF14065P"/>
</dbReference>
<evidence type="ECO:0000313" key="3">
    <source>
        <dbReference type="EMBL" id="QLH78352.1"/>
    </source>
</evidence>
<dbReference type="Gene3D" id="3.40.50.150">
    <property type="entry name" value="Vaccinia Virus protein VP39"/>
    <property type="match status" value="1"/>
</dbReference>
<accession>A0A7D5TMK4</accession>
<organism evidence="3 4">
    <name type="scientific">Halosimplex rubrum</name>
    <dbReference type="NCBI Taxonomy" id="869889"/>
    <lineage>
        <taxon>Archaea</taxon>
        <taxon>Methanobacteriati</taxon>
        <taxon>Methanobacteriota</taxon>
        <taxon>Stenosarchaea group</taxon>
        <taxon>Halobacteria</taxon>
        <taxon>Halobacteriales</taxon>
        <taxon>Haloarculaceae</taxon>
        <taxon>Halosimplex</taxon>
    </lineage>
</organism>
<feature type="region of interest" description="Disordered" evidence="1">
    <location>
        <begin position="653"/>
        <end position="675"/>
    </location>
</feature>